<name>A0A9D4Z9A5_ADICA</name>
<comment type="subcellular location">
    <subcellularLocation>
        <location evidence="3">Mitochondrion inner membrane</location>
        <topology evidence="3">Peripheral membrane protein</topology>
    </subcellularLocation>
    <subcellularLocation>
        <location evidence="2">Mitochondrion intermembrane space</location>
    </subcellularLocation>
</comment>
<comment type="similarity">
    <text evidence="4">Belongs to the complex I NDUFS5 subunit family.</text>
</comment>
<evidence type="ECO:0000256" key="13">
    <source>
        <dbReference type="ARBA" id="ARBA00023157"/>
    </source>
</evidence>
<evidence type="ECO:0000256" key="5">
    <source>
        <dbReference type="ARBA" id="ARBA00011261"/>
    </source>
</evidence>
<evidence type="ECO:0000256" key="15">
    <source>
        <dbReference type="ARBA" id="ARBA00032739"/>
    </source>
</evidence>
<evidence type="ECO:0000256" key="4">
    <source>
        <dbReference type="ARBA" id="ARBA00007372"/>
    </source>
</evidence>
<feature type="disulfide bond" evidence="16">
    <location>
        <begin position="14"/>
        <end position="44"/>
    </location>
</feature>
<organism evidence="17 18">
    <name type="scientific">Adiantum capillus-veneris</name>
    <name type="common">Maidenhair fern</name>
    <dbReference type="NCBI Taxonomy" id="13818"/>
    <lineage>
        <taxon>Eukaryota</taxon>
        <taxon>Viridiplantae</taxon>
        <taxon>Streptophyta</taxon>
        <taxon>Embryophyta</taxon>
        <taxon>Tracheophyta</taxon>
        <taxon>Polypodiopsida</taxon>
        <taxon>Polypodiidae</taxon>
        <taxon>Polypodiales</taxon>
        <taxon>Pteridineae</taxon>
        <taxon>Pteridaceae</taxon>
        <taxon>Vittarioideae</taxon>
        <taxon>Adiantum</taxon>
    </lineage>
</organism>
<dbReference type="EMBL" id="JABFUD020000018">
    <property type="protein sequence ID" value="KAI5066384.1"/>
    <property type="molecule type" value="Genomic_DNA"/>
</dbReference>
<evidence type="ECO:0000256" key="8">
    <source>
        <dbReference type="ARBA" id="ARBA00022660"/>
    </source>
</evidence>
<evidence type="ECO:0000256" key="1">
    <source>
        <dbReference type="ARBA" id="ARBA00003195"/>
    </source>
</evidence>
<dbReference type="AlphaFoldDB" id="A0A9D4Z9A5"/>
<evidence type="ECO:0000256" key="10">
    <source>
        <dbReference type="ARBA" id="ARBA00022982"/>
    </source>
</evidence>
<gene>
    <name evidence="17" type="ORF">GOP47_0019008</name>
</gene>
<evidence type="ECO:0000256" key="3">
    <source>
        <dbReference type="ARBA" id="ARBA00004637"/>
    </source>
</evidence>
<keyword evidence="10" id="KW-0249">Electron transport</keyword>
<dbReference type="PANTHER" id="PTHR15224:SF1">
    <property type="entry name" value="NADH DEHYDROGENASE [UBIQUINONE] IRON-SULFUR PROTEIN 5"/>
    <property type="match status" value="1"/>
</dbReference>
<sequence length="68" mass="8065">MASGWGIHGVKGRCFDLWMDFSDCMSNCTTPSECFPLREDYFECLHHRKEFARLYAISKEKKRQEEVL</sequence>
<dbReference type="GO" id="GO:0005758">
    <property type="term" value="C:mitochondrial intermembrane space"/>
    <property type="evidence" value="ECO:0007669"/>
    <property type="project" value="UniProtKB-SubCell"/>
</dbReference>
<dbReference type="Proteomes" id="UP000886520">
    <property type="component" value="Chromosome 18"/>
</dbReference>
<keyword evidence="12" id="KW-0472">Membrane</keyword>
<dbReference type="GO" id="GO:0005743">
    <property type="term" value="C:mitochondrial inner membrane"/>
    <property type="evidence" value="ECO:0007669"/>
    <property type="project" value="UniProtKB-SubCell"/>
</dbReference>
<keyword evidence="9" id="KW-0999">Mitochondrion inner membrane</keyword>
<evidence type="ECO:0000256" key="12">
    <source>
        <dbReference type="ARBA" id="ARBA00023136"/>
    </source>
</evidence>
<evidence type="ECO:0000256" key="11">
    <source>
        <dbReference type="ARBA" id="ARBA00023128"/>
    </source>
</evidence>
<keyword evidence="7" id="KW-0813">Transport</keyword>
<protein>
    <recommendedName>
        <fullName evidence="6">NADH dehydrogenase [ubiquinone] iron-sulfur protein 5</fullName>
    </recommendedName>
    <alternativeName>
        <fullName evidence="14">Complex I-15 kDa</fullName>
    </alternativeName>
    <alternativeName>
        <fullName evidence="15">NADH-ubiquinone oxidoreductase 15 kDa subunit</fullName>
    </alternativeName>
</protein>
<evidence type="ECO:0000256" key="16">
    <source>
        <dbReference type="PIRSR" id="PIRSR619342-50"/>
    </source>
</evidence>
<comment type="caution">
    <text evidence="17">The sequence shown here is derived from an EMBL/GenBank/DDBJ whole genome shotgun (WGS) entry which is preliminary data.</text>
</comment>
<evidence type="ECO:0000256" key="2">
    <source>
        <dbReference type="ARBA" id="ARBA00004569"/>
    </source>
</evidence>
<keyword evidence="18" id="KW-1185">Reference proteome</keyword>
<dbReference type="OrthoDB" id="9992197at2759"/>
<dbReference type="GO" id="GO:0032981">
    <property type="term" value="P:mitochondrial respiratory chain complex I assembly"/>
    <property type="evidence" value="ECO:0007669"/>
    <property type="project" value="TreeGrafter"/>
</dbReference>
<dbReference type="CDD" id="cd24141">
    <property type="entry name" value="NDUFS5-like"/>
    <property type="match status" value="1"/>
</dbReference>
<evidence type="ECO:0000256" key="9">
    <source>
        <dbReference type="ARBA" id="ARBA00022792"/>
    </source>
</evidence>
<dbReference type="InterPro" id="IPR019342">
    <property type="entry name" value="NADH_UbQ_OxRdtase_FeS-su5"/>
</dbReference>
<comment type="function">
    <text evidence="1">Accessory subunit of the mitochondrial membrane respiratory chain NADH dehydrogenase (Complex I), that is believed not to be involved in catalysis. Complex I functions in the transfer of electrons from NADH to the respiratory chain. The immediate electron acceptor for the enzyme is believed to be ubiquinone.</text>
</comment>
<reference evidence="17" key="1">
    <citation type="submission" date="2021-01" db="EMBL/GenBank/DDBJ databases">
        <title>Adiantum capillus-veneris genome.</title>
        <authorList>
            <person name="Fang Y."/>
            <person name="Liao Q."/>
        </authorList>
    </citation>
    <scope>NUCLEOTIDE SEQUENCE</scope>
    <source>
        <strain evidence="17">H3</strain>
        <tissue evidence="17">Leaf</tissue>
    </source>
</reference>
<evidence type="ECO:0000313" key="18">
    <source>
        <dbReference type="Proteomes" id="UP000886520"/>
    </source>
</evidence>
<accession>A0A9D4Z9A5</accession>
<keyword evidence="11" id="KW-0496">Mitochondrion</keyword>
<evidence type="ECO:0000256" key="7">
    <source>
        <dbReference type="ARBA" id="ARBA00022448"/>
    </source>
</evidence>
<comment type="subunit">
    <text evidence="5">Mammalian complex I is composed of 45 different subunits. This is a component of the iron-sulfur (IP) fragment of the enzyme.</text>
</comment>
<evidence type="ECO:0000256" key="14">
    <source>
        <dbReference type="ARBA" id="ARBA00031222"/>
    </source>
</evidence>
<evidence type="ECO:0000313" key="17">
    <source>
        <dbReference type="EMBL" id="KAI5066384.1"/>
    </source>
</evidence>
<evidence type="ECO:0000256" key="6">
    <source>
        <dbReference type="ARBA" id="ARBA00013482"/>
    </source>
</evidence>
<dbReference type="PANTHER" id="PTHR15224">
    <property type="entry name" value="NADH DEHYDROGENASE [UBIQUINONE] IRON-SULFUR PROTEIN 5"/>
    <property type="match status" value="1"/>
</dbReference>
<proteinExistence type="inferred from homology"/>
<keyword evidence="13 16" id="KW-1015">Disulfide bond</keyword>
<feature type="disulfide bond" evidence="16">
    <location>
        <begin position="24"/>
        <end position="34"/>
    </location>
</feature>
<keyword evidence="8" id="KW-0679">Respiratory chain</keyword>